<sequence length="407" mass="45060">MPSLSSLPTELILEIAQAAPQADLAALCLVDRRLCESVTAQLYRSVLISNELALEGFCATIEKRPEYRSFVRGLNMDFADGAAELAIELGLSQRWPGDGFSYRALRFVAYTQTLELLTELRALRSTHYSVPALLQSQNAAFPHLRYLECMLVHNIVPFITGRTALQAINILGGETLSVPEPDDIEREPGCTCCIPPGPPPVRTPNLHSFQGPYSLAIHVLPGSRVAQPIIAWPCCPRVFVPMHQPANATSGEPQQTLLVPTIVPDHAVTQSFDAQVARCLRAAAAAAVPVTHLTNLVAEWETLEPAVVAEHLPELRYLFFGHASRLWEDEEPLITKINDTLPAFRKLQVLIVAHDPDAPTETWECAVFGDEYERDLREICPTLVDYLVTRREQSPEVHQVPTLAMLD</sequence>
<reference evidence="2" key="1">
    <citation type="submission" date="2014-09" db="EMBL/GenBank/DDBJ databases">
        <title>Genome sequence of the luminous mushroom Mycena chlorophos for searching fungal bioluminescence genes.</title>
        <authorList>
            <person name="Tanaka Y."/>
            <person name="Kasuga D."/>
            <person name="Oba Y."/>
            <person name="Hase S."/>
            <person name="Sato K."/>
            <person name="Oba Y."/>
            <person name="Sakakibara Y."/>
        </authorList>
    </citation>
    <scope>NUCLEOTIDE SEQUENCE</scope>
</reference>
<gene>
    <name evidence="2" type="ORF">MCHLO_11109</name>
</gene>
<dbReference type="PROSITE" id="PS50181">
    <property type="entry name" value="FBOX"/>
    <property type="match status" value="1"/>
</dbReference>
<organism evidence="2 3">
    <name type="scientific">Mycena chlorophos</name>
    <name type="common">Agaric fungus</name>
    <name type="synonym">Agaricus chlorophos</name>
    <dbReference type="NCBI Taxonomy" id="658473"/>
    <lineage>
        <taxon>Eukaryota</taxon>
        <taxon>Fungi</taxon>
        <taxon>Dikarya</taxon>
        <taxon>Basidiomycota</taxon>
        <taxon>Agaricomycotina</taxon>
        <taxon>Agaricomycetes</taxon>
        <taxon>Agaricomycetidae</taxon>
        <taxon>Agaricales</taxon>
        <taxon>Marasmiineae</taxon>
        <taxon>Mycenaceae</taxon>
        <taxon>Mycena</taxon>
    </lineage>
</organism>
<dbReference type="InterPro" id="IPR001810">
    <property type="entry name" value="F-box_dom"/>
</dbReference>
<protein>
    <recommendedName>
        <fullName evidence="1">F-box domain-containing protein</fullName>
    </recommendedName>
</protein>
<accession>A0ABQ0LSY2</accession>
<feature type="domain" description="F-box" evidence="1">
    <location>
        <begin position="1"/>
        <end position="46"/>
    </location>
</feature>
<dbReference type="EMBL" id="DF848555">
    <property type="protein sequence ID" value="GAT54239.1"/>
    <property type="molecule type" value="Genomic_DNA"/>
</dbReference>
<evidence type="ECO:0000313" key="2">
    <source>
        <dbReference type="EMBL" id="GAT54239.1"/>
    </source>
</evidence>
<proteinExistence type="predicted"/>
<evidence type="ECO:0000259" key="1">
    <source>
        <dbReference type="PROSITE" id="PS50181"/>
    </source>
</evidence>
<dbReference type="Proteomes" id="UP000815677">
    <property type="component" value="Unassembled WGS sequence"/>
</dbReference>
<name>A0ABQ0LSY2_MYCCL</name>
<keyword evidence="3" id="KW-1185">Reference proteome</keyword>
<evidence type="ECO:0000313" key="3">
    <source>
        <dbReference type="Proteomes" id="UP000815677"/>
    </source>
</evidence>